<proteinExistence type="predicted"/>
<dbReference type="RefSeq" id="WP_216926674.1">
    <property type="nucleotide sequence ID" value="NZ_JAHOPC010000015.1"/>
</dbReference>
<sequence>MNEKLKVLVSVDLDCARARVAAQGHVTVRSVQALYVVVKRANSLMRGLTLEVDMTGAWVEPDALAQLRACSRSHHLPARIDPHQTECRISILNAGETGSIAQELLLTA</sequence>
<keyword evidence="2" id="KW-1185">Reference proteome</keyword>
<dbReference type="Proteomes" id="UP000824166">
    <property type="component" value="Unassembled WGS sequence"/>
</dbReference>
<dbReference type="EMBL" id="JAHOPC010000015">
    <property type="protein sequence ID" value="MBU8868553.1"/>
    <property type="molecule type" value="Genomic_DNA"/>
</dbReference>
<accession>A0ABS6ICF5</accession>
<organism evidence="1 2">
    <name type="scientific">Paenarthrobacter aromaticivorans</name>
    <dbReference type="NCBI Taxonomy" id="2849150"/>
    <lineage>
        <taxon>Bacteria</taxon>
        <taxon>Bacillati</taxon>
        <taxon>Actinomycetota</taxon>
        <taxon>Actinomycetes</taxon>
        <taxon>Micrococcales</taxon>
        <taxon>Micrococcaceae</taxon>
        <taxon>Paenarthrobacter</taxon>
    </lineage>
</organism>
<reference evidence="1 2" key="1">
    <citation type="submission" date="2021-06" db="EMBL/GenBank/DDBJ databases">
        <authorList>
            <person name="Jeong J.W."/>
        </authorList>
    </citation>
    <scope>NUCLEOTIDE SEQUENCE [LARGE SCALE GENOMIC DNA]</scope>
    <source>
        <strain evidence="1 2">MMS21-TAE1-1</strain>
    </source>
</reference>
<evidence type="ECO:0000313" key="1">
    <source>
        <dbReference type="EMBL" id="MBU8868553.1"/>
    </source>
</evidence>
<protein>
    <submittedName>
        <fullName evidence="1">Uncharacterized protein</fullName>
    </submittedName>
</protein>
<name>A0ABS6ICF5_9MICC</name>
<evidence type="ECO:0000313" key="2">
    <source>
        <dbReference type="Proteomes" id="UP000824166"/>
    </source>
</evidence>
<gene>
    <name evidence="1" type="ORF">KSW38_19855</name>
</gene>
<comment type="caution">
    <text evidence="1">The sequence shown here is derived from an EMBL/GenBank/DDBJ whole genome shotgun (WGS) entry which is preliminary data.</text>
</comment>